<dbReference type="NCBIfam" id="TIGR02669">
    <property type="entry name" value="SpoIID_LytB"/>
    <property type="match status" value="1"/>
</dbReference>
<evidence type="ECO:0000256" key="2">
    <source>
        <dbReference type="SAM" id="Phobius"/>
    </source>
</evidence>
<gene>
    <name evidence="4" type="ordered locus">Cyan7425_3924</name>
</gene>
<evidence type="ECO:0000313" key="4">
    <source>
        <dbReference type="EMBL" id="ACL46241.1"/>
    </source>
</evidence>
<proteinExistence type="predicted"/>
<organism evidence="4">
    <name type="scientific">Cyanothece sp. (strain PCC 7425 / ATCC 29141)</name>
    <dbReference type="NCBI Taxonomy" id="395961"/>
    <lineage>
        <taxon>Bacteria</taxon>
        <taxon>Bacillati</taxon>
        <taxon>Cyanobacteriota</taxon>
        <taxon>Cyanophyceae</taxon>
        <taxon>Gomontiellales</taxon>
        <taxon>Cyanothecaceae</taxon>
        <taxon>Cyanothece</taxon>
    </lineage>
</organism>
<dbReference type="STRING" id="395961.Cyan7425_3924"/>
<dbReference type="AlphaFoldDB" id="B8HUN9"/>
<accession>B8HUN9</accession>
<dbReference type="eggNOG" id="COG2385">
    <property type="taxonomic scope" value="Bacteria"/>
</dbReference>
<evidence type="ECO:0000256" key="1">
    <source>
        <dbReference type="SAM" id="MobiDB-lite"/>
    </source>
</evidence>
<dbReference type="InterPro" id="IPR013693">
    <property type="entry name" value="SpoIID/LytB_N"/>
</dbReference>
<dbReference type="GO" id="GO:0030435">
    <property type="term" value="P:sporulation resulting in formation of a cellular spore"/>
    <property type="evidence" value="ECO:0007669"/>
    <property type="project" value="InterPro"/>
</dbReference>
<feature type="region of interest" description="Disordered" evidence="1">
    <location>
        <begin position="46"/>
        <end position="71"/>
    </location>
</feature>
<dbReference type="HOGENOM" id="CLU_021203_0_1_3"/>
<keyword evidence="2" id="KW-0472">Membrane</keyword>
<feature type="compositionally biased region" description="Pro residues" evidence="1">
    <location>
        <begin position="115"/>
        <end position="135"/>
    </location>
</feature>
<dbReference type="KEGG" id="cyn:Cyan7425_3924"/>
<feature type="region of interest" description="Disordered" evidence="1">
    <location>
        <begin position="85"/>
        <end position="137"/>
    </location>
</feature>
<evidence type="ECO:0000259" key="3">
    <source>
        <dbReference type="Pfam" id="PF08486"/>
    </source>
</evidence>
<dbReference type="Pfam" id="PF08486">
    <property type="entry name" value="SpoIID"/>
    <property type="match status" value="1"/>
</dbReference>
<feature type="compositionally biased region" description="Polar residues" evidence="1">
    <location>
        <begin position="85"/>
        <end position="113"/>
    </location>
</feature>
<dbReference type="EMBL" id="CP001344">
    <property type="protein sequence ID" value="ACL46241.1"/>
    <property type="molecule type" value="Genomic_DNA"/>
</dbReference>
<protein>
    <submittedName>
        <fullName evidence="4">SpoIID/LytB domain protein</fullName>
    </submittedName>
</protein>
<feature type="domain" description="Sporulation stage II protein D amidase enhancer LytB N-terminal" evidence="3">
    <location>
        <begin position="237"/>
        <end position="324"/>
    </location>
</feature>
<reference evidence="4" key="1">
    <citation type="submission" date="2009-01" db="EMBL/GenBank/DDBJ databases">
        <title>Complete sequence of chromosome Cyanothece sp. PCC 7425.</title>
        <authorList>
            <consortium name="US DOE Joint Genome Institute"/>
            <person name="Lucas S."/>
            <person name="Copeland A."/>
            <person name="Lapidus A."/>
            <person name="Glavina del Rio T."/>
            <person name="Dalin E."/>
            <person name="Tice H."/>
            <person name="Bruce D."/>
            <person name="Goodwin L."/>
            <person name="Pitluck S."/>
            <person name="Sims D."/>
            <person name="Meineke L."/>
            <person name="Brettin T."/>
            <person name="Detter J.C."/>
            <person name="Han C."/>
            <person name="Larimer F."/>
            <person name="Land M."/>
            <person name="Hauser L."/>
            <person name="Kyrpides N."/>
            <person name="Ovchinnikova G."/>
            <person name="Liberton M."/>
            <person name="Stoeckel J."/>
            <person name="Banerjee A."/>
            <person name="Singh A."/>
            <person name="Page L."/>
            <person name="Sato H."/>
            <person name="Zhao L."/>
            <person name="Sherman L."/>
            <person name="Pakrasi H."/>
            <person name="Richardson P."/>
        </authorList>
    </citation>
    <scope>NUCLEOTIDE SEQUENCE</scope>
    <source>
        <strain evidence="4">PCC 7425</strain>
    </source>
</reference>
<name>B8HUN9_CYAP4</name>
<dbReference type="OrthoDB" id="501259at2"/>
<dbReference type="PANTHER" id="PTHR30032:SF4">
    <property type="entry name" value="AMIDASE ENHANCER"/>
    <property type="match status" value="1"/>
</dbReference>
<dbReference type="InterPro" id="IPR051922">
    <property type="entry name" value="Bact_Sporulation_Assoc"/>
</dbReference>
<feature type="transmembrane region" description="Helical" evidence="2">
    <location>
        <begin position="20"/>
        <end position="42"/>
    </location>
</feature>
<keyword evidence="2" id="KW-1133">Transmembrane helix</keyword>
<dbReference type="InterPro" id="IPR013486">
    <property type="entry name" value="SpoIID/LytB"/>
</dbReference>
<dbReference type="PANTHER" id="PTHR30032">
    <property type="entry name" value="N-ACETYLMURAMOYL-L-ALANINE AMIDASE-RELATED"/>
    <property type="match status" value="1"/>
</dbReference>
<sequence>MIKKLKPLVQIKEFCLQRPFLWLGVPVGTAMVCVPLILAQAFSNPQTTAGSTPLPPPGVGQNGQVSRSLPPDLFSKASLLNQVDPLQSPRSTKSALSNPQTGSQLPGQSRSATPSQPPNATPISPPPAKLRPVPPSQGAVPEIRVAISFKEGSTNTQDRKFFSVGTATPTPLVDDQGRVLGTLPANQGVYAQVNAQGLQVGSLQASTSVWVEPERGGLFFLDGRWYRGRLRLLNLNGGLVAVNYVDLEQYLTSVVGSEVYPSWPMDVLKAQAIAARSYALAHALQPHSSYFDLGNTQRWQVYRGIETEWNTSDQAVKATRGLVLSRSGSVVLSMYAASDDIVREVFGGRGMSQKGAYQLAQRGYNYLQILGTYYPGSGLAQIRLQ</sequence>
<dbReference type="GO" id="GO:0030288">
    <property type="term" value="C:outer membrane-bounded periplasmic space"/>
    <property type="evidence" value="ECO:0007669"/>
    <property type="project" value="TreeGrafter"/>
</dbReference>
<keyword evidence="2" id="KW-0812">Transmembrane</keyword>